<dbReference type="GO" id="GO:0006457">
    <property type="term" value="P:protein folding"/>
    <property type="evidence" value="ECO:0007669"/>
    <property type="project" value="InterPro"/>
</dbReference>
<dbReference type="KEGG" id="tva:4773937"/>
<sequence length="336" mass="37911">MDDDLYEILGVSRLATKEEIKKKYKQLAIEFHPDKNPDNVEWTTKKFAEITNAYKILIDDNERRQYDMTGSLPGRRRARNPYSPNSRTQLDDLYDKFYGPSGVASNNANEIPSRVNYPPPRMQSCPVHARFASNPQPQYERSTFGVSSAASSEVYDEEEESLSSLMGPIIVKVYCTLEELQKGTKKVFKVARCREGSLETKNCTVSLYPGIESGAEIVASGQGNKLVNKPAEDIIFKAIEVPHPKFKRIENDIQETVHITLKQALLGFTLNTLDIDGQTVTKEINGPIESGYKEIIPEHGMVIAKSELRGNFIVKFKVDFPNRLTPEQRQAISSLF</sequence>
<dbReference type="VEuPathDB" id="TrichDB:TVAGG3_0662650"/>
<evidence type="ECO:0000256" key="1">
    <source>
        <dbReference type="ARBA" id="ARBA00023186"/>
    </source>
</evidence>
<dbReference type="OrthoDB" id="445556at2759"/>
<dbReference type="InterPro" id="IPR008971">
    <property type="entry name" value="HSP40/DnaJ_pept-bd"/>
</dbReference>
<dbReference type="InterPro" id="IPR001623">
    <property type="entry name" value="DnaJ_domain"/>
</dbReference>
<dbReference type="InterPro" id="IPR002939">
    <property type="entry name" value="DnaJ_C"/>
</dbReference>
<dbReference type="Pfam" id="PF00226">
    <property type="entry name" value="DnaJ"/>
    <property type="match status" value="1"/>
</dbReference>
<dbReference type="SUPFAM" id="SSF49493">
    <property type="entry name" value="HSP40/DnaJ peptide-binding domain"/>
    <property type="match status" value="2"/>
</dbReference>
<dbReference type="PROSITE" id="PS50076">
    <property type="entry name" value="DNAJ_2"/>
    <property type="match status" value="1"/>
</dbReference>
<protein>
    <submittedName>
        <fullName evidence="4">DnaJ domain containing protein</fullName>
    </submittedName>
</protein>
<dbReference type="InterPro" id="IPR036869">
    <property type="entry name" value="J_dom_sf"/>
</dbReference>
<dbReference type="AlphaFoldDB" id="A2DUN9"/>
<dbReference type="PANTHER" id="PTHR24078">
    <property type="entry name" value="DNAJ HOMOLOG SUBFAMILY C MEMBER"/>
    <property type="match status" value="1"/>
</dbReference>
<dbReference type="Gene3D" id="2.60.260.20">
    <property type="entry name" value="Urease metallochaperone UreE, N-terminal domain"/>
    <property type="match status" value="2"/>
</dbReference>
<dbReference type="Pfam" id="PF01556">
    <property type="entry name" value="DnaJ_C"/>
    <property type="match status" value="1"/>
</dbReference>
<dbReference type="STRING" id="5722.A2DUN9"/>
<dbReference type="FunFam" id="2.60.260.20:FF:000013">
    <property type="entry name" value="DnaJ subfamily B member 11"/>
    <property type="match status" value="1"/>
</dbReference>
<dbReference type="PRINTS" id="PR00625">
    <property type="entry name" value="JDOMAIN"/>
</dbReference>
<reference evidence="4" key="2">
    <citation type="journal article" date="2007" name="Science">
        <title>Draft genome sequence of the sexually transmitted pathogen Trichomonas vaginalis.</title>
        <authorList>
            <person name="Carlton J.M."/>
            <person name="Hirt R.P."/>
            <person name="Silva J.C."/>
            <person name="Delcher A.L."/>
            <person name="Schatz M."/>
            <person name="Zhao Q."/>
            <person name="Wortman J.R."/>
            <person name="Bidwell S.L."/>
            <person name="Alsmark U.C.M."/>
            <person name="Besteiro S."/>
            <person name="Sicheritz-Ponten T."/>
            <person name="Noel C.J."/>
            <person name="Dacks J.B."/>
            <person name="Foster P.G."/>
            <person name="Simillion C."/>
            <person name="Van de Peer Y."/>
            <person name="Miranda-Saavedra D."/>
            <person name="Barton G.J."/>
            <person name="Westrop G.D."/>
            <person name="Mueller S."/>
            <person name="Dessi D."/>
            <person name="Fiori P.L."/>
            <person name="Ren Q."/>
            <person name="Paulsen I."/>
            <person name="Zhang H."/>
            <person name="Bastida-Corcuera F.D."/>
            <person name="Simoes-Barbosa A."/>
            <person name="Brown M.T."/>
            <person name="Hayes R.D."/>
            <person name="Mukherjee M."/>
            <person name="Okumura C.Y."/>
            <person name="Schneider R."/>
            <person name="Smith A.J."/>
            <person name="Vanacova S."/>
            <person name="Villalvazo M."/>
            <person name="Haas B.J."/>
            <person name="Pertea M."/>
            <person name="Feldblyum T.V."/>
            <person name="Utterback T.R."/>
            <person name="Shu C.L."/>
            <person name="Osoegawa K."/>
            <person name="de Jong P.J."/>
            <person name="Hrdy I."/>
            <person name="Horvathova L."/>
            <person name="Zubacova Z."/>
            <person name="Dolezal P."/>
            <person name="Malik S.B."/>
            <person name="Logsdon J.M. Jr."/>
            <person name="Henze K."/>
            <person name="Gupta A."/>
            <person name="Wang C.C."/>
            <person name="Dunne R.L."/>
            <person name="Upcroft J.A."/>
            <person name="Upcroft P."/>
            <person name="White O."/>
            <person name="Salzberg S.L."/>
            <person name="Tang P."/>
            <person name="Chiu C.-H."/>
            <person name="Lee Y.-S."/>
            <person name="Embley T.M."/>
            <person name="Coombs G.H."/>
            <person name="Mottram J.C."/>
            <person name="Tachezy J."/>
            <person name="Fraser-Liggett C.M."/>
            <person name="Johnson P.J."/>
        </authorList>
    </citation>
    <scope>NUCLEOTIDE SEQUENCE [LARGE SCALE GENOMIC DNA]</scope>
    <source>
        <strain evidence="4">G3</strain>
    </source>
</reference>
<accession>A2DUN9</accession>
<dbReference type="Gene3D" id="1.10.287.110">
    <property type="entry name" value="DnaJ domain"/>
    <property type="match status" value="1"/>
</dbReference>
<name>A2DUN9_TRIV3</name>
<evidence type="ECO:0000256" key="2">
    <source>
        <dbReference type="SAM" id="MobiDB-lite"/>
    </source>
</evidence>
<dbReference type="EMBL" id="DS113249">
    <property type="protein sequence ID" value="EAY15930.1"/>
    <property type="molecule type" value="Genomic_DNA"/>
</dbReference>
<keyword evidence="1" id="KW-0143">Chaperone</keyword>
<dbReference type="GO" id="GO:0051087">
    <property type="term" value="F:protein-folding chaperone binding"/>
    <property type="evidence" value="ECO:0000318"/>
    <property type="project" value="GO_Central"/>
</dbReference>
<dbReference type="FunFam" id="2.60.260.20:FF:000070">
    <property type="entry name" value="DnaJ domain containing protein"/>
    <property type="match status" value="1"/>
</dbReference>
<evidence type="ECO:0000259" key="3">
    <source>
        <dbReference type="PROSITE" id="PS50076"/>
    </source>
</evidence>
<proteinExistence type="predicted"/>
<dbReference type="OMA" id="IIYFRVM"/>
<feature type="region of interest" description="Disordered" evidence="2">
    <location>
        <begin position="67"/>
        <end position="90"/>
    </location>
</feature>
<dbReference type="RefSeq" id="XP_001328153.1">
    <property type="nucleotide sequence ID" value="XM_001328118.1"/>
</dbReference>
<dbReference type="InterPro" id="IPR051339">
    <property type="entry name" value="DnaJ_subfamily_B"/>
</dbReference>
<evidence type="ECO:0000313" key="5">
    <source>
        <dbReference type="Proteomes" id="UP000001542"/>
    </source>
</evidence>
<dbReference type="VEuPathDB" id="TrichDB:TVAG_165580"/>
<dbReference type="SUPFAM" id="SSF46565">
    <property type="entry name" value="Chaperone J-domain"/>
    <property type="match status" value="1"/>
</dbReference>
<dbReference type="CDD" id="cd10747">
    <property type="entry name" value="DnaJ_C"/>
    <property type="match status" value="1"/>
</dbReference>
<gene>
    <name evidence="4" type="ORF">TVAG_165580</name>
</gene>
<evidence type="ECO:0000313" key="4">
    <source>
        <dbReference type="EMBL" id="EAY15930.1"/>
    </source>
</evidence>
<dbReference type="SMR" id="A2DUN9"/>
<keyword evidence="5" id="KW-1185">Reference proteome</keyword>
<dbReference type="SMART" id="SM00271">
    <property type="entry name" value="DnaJ"/>
    <property type="match status" value="1"/>
</dbReference>
<dbReference type="GO" id="GO:0051082">
    <property type="term" value="F:unfolded protein binding"/>
    <property type="evidence" value="ECO:0000318"/>
    <property type="project" value="GO_Central"/>
</dbReference>
<dbReference type="FunFam" id="1.10.287.110:FF:000274">
    <property type="entry name" value="DnaJ domain containing protein"/>
    <property type="match status" value="1"/>
</dbReference>
<dbReference type="GO" id="GO:0005829">
    <property type="term" value="C:cytosol"/>
    <property type="evidence" value="ECO:0000318"/>
    <property type="project" value="GO_Central"/>
</dbReference>
<organism evidence="4 5">
    <name type="scientific">Trichomonas vaginalis (strain ATCC PRA-98 / G3)</name>
    <dbReference type="NCBI Taxonomy" id="412133"/>
    <lineage>
        <taxon>Eukaryota</taxon>
        <taxon>Metamonada</taxon>
        <taxon>Parabasalia</taxon>
        <taxon>Trichomonadida</taxon>
        <taxon>Trichomonadidae</taxon>
        <taxon>Trichomonas</taxon>
    </lineage>
</organism>
<dbReference type="eggNOG" id="KOG0714">
    <property type="taxonomic scope" value="Eukaryota"/>
</dbReference>
<dbReference type="PANTHER" id="PTHR24078:SF553">
    <property type="entry name" value="DNAJ HOMOLOG SUBFAMILY B MEMBER 5"/>
    <property type="match status" value="1"/>
</dbReference>
<dbReference type="CDD" id="cd06257">
    <property type="entry name" value="DnaJ"/>
    <property type="match status" value="1"/>
</dbReference>
<dbReference type="InParanoid" id="A2DUN9"/>
<reference evidence="4" key="1">
    <citation type="submission" date="2006-10" db="EMBL/GenBank/DDBJ databases">
        <authorList>
            <person name="Amadeo P."/>
            <person name="Zhao Q."/>
            <person name="Wortman J."/>
            <person name="Fraser-Liggett C."/>
            <person name="Carlton J."/>
        </authorList>
    </citation>
    <scope>NUCLEOTIDE SEQUENCE</scope>
    <source>
        <strain evidence="4">G3</strain>
    </source>
</reference>
<feature type="domain" description="J" evidence="3">
    <location>
        <begin position="4"/>
        <end position="70"/>
    </location>
</feature>
<dbReference type="Proteomes" id="UP000001542">
    <property type="component" value="Unassembled WGS sequence"/>
</dbReference>